<feature type="domain" description="TonB-dependent receptor plug" evidence="12">
    <location>
        <begin position="128"/>
        <end position="235"/>
    </location>
</feature>
<comment type="caution">
    <text evidence="13">The sequence shown here is derived from an EMBL/GenBank/DDBJ whole genome shotgun (WGS) entry which is preliminary data.</text>
</comment>
<dbReference type="EMBL" id="QSJD01000022">
    <property type="protein sequence ID" value="RHD46549.1"/>
    <property type="molecule type" value="Genomic_DNA"/>
</dbReference>
<dbReference type="InterPro" id="IPR023997">
    <property type="entry name" value="TonB-dep_OMP_SusC/RagA_CS"/>
</dbReference>
<dbReference type="InterPro" id="IPR000531">
    <property type="entry name" value="Beta-barrel_TonB"/>
</dbReference>
<dbReference type="InterPro" id="IPR039426">
    <property type="entry name" value="TonB-dep_rcpt-like"/>
</dbReference>
<dbReference type="RefSeq" id="WP_122264807.1">
    <property type="nucleotide sequence ID" value="NZ_CAXSLD010000006.1"/>
</dbReference>
<keyword evidence="7 8" id="KW-0998">Cell outer membrane</keyword>
<evidence type="ECO:0000256" key="7">
    <source>
        <dbReference type="ARBA" id="ARBA00023237"/>
    </source>
</evidence>
<dbReference type="SUPFAM" id="SSF56935">
    <property type="entry name" value="Porins"/>
    <property type="match status" value="1"/>
</dbReference>
<evidence type="ECO:0000313" key="16">
    <source>
        <dbReference type="Proteomes" id="UP000284689"/>
    </source>
</evidence>
<keyword evidence="5 9" id="KW-0798">TonB box</keyword>
<proteinExistence type="inferred from homology"/>
<dbReference type="FunFam" id="2.170.130.10:FF:000003">
    <property type="entry name" value="SusC/RagA family TonB-linked outer membrane protein"/>
    <property type="match status" value="1"/>
</dbReference>
<evidence type="ECO:0000256" key="3">
    <source>
        <dbReference type="ARBA" id="ARBA00022452"/>
    </source>
</evidence>
<evidence type="ECO:0000313" key="15">
    <source>
        <dbReference type="Proteomes" id="UP000283512"/>
    </source>
</evidence>
<dbReference type="Gene3D" id="2.170.130.10">
    <property type="entry name" value="TonB-dependent receptor, plug domain"/>
    <property type="match status" value="1"/>
</dbReference>
<dbReference type="InterPro" id="IPR012910">
    <property type="entry name" value="Plug_dom"/>
</dbReference>
<evidence type="ECO:0000313" key="14">
    <source>
        <dbReference type="EMBL" id="RHH92917.1"/>
    </source>
</evidence>
<dbReference type="GO" id="GO:0009279">
    <property type="term" value="C:cell outer membrane"/>
    <property type="evidence" value="ECO:0007669"/>
    <property type="project" value="UniProtKB-SubCell"/>
</dbReference>
<feature type="signal peptide" evidence="10">
    <location>
        <begin position="1"/>
        <end position="22"/>
    </location>
</feature>
<dbReference type="NCBIfam" id="TIGR04056">
    <property type="entry name" value="OMP_RagA_SusC"/>
    <property type="match status" value="1"/>
</dbReference>
<keyword evidence="4 8" id="KW-0812">Transmembrane</keyword>
<evidence type="ECO:0000256" key="1">
    <source>
        <dbReference type="ARBA" id="ARBA00004571"/>
    </source>
</evidence>
<comment type="subcellular location">
    <subcellularLocation>
        <location evidence="1 8">Cell outer membrane</location>
        <topology evidence="1 8">Multi-pass membrane protein</topology>
    </subcellularLocation>
</comment>
<feature type="domain" description="TonB-dependent receptor-like beta-barrel" evidence="11">
    <location>
        <begin position="446"/>
        <end position="1009"/>
    </location>
</feature>
<dbReference type="Gene3D" id="2.40.170.20">
    <property type="entry name" value="TonB-dependent receptor, beta-barrel domain"/>
    <property type="match status" value="1"/>
</dbReference>
<dbReference type="AlphaFoldDB" id="A0A414FH90"/>
<name>A0A414FH90_9BACE</name>
<dbReference type="InterPro" id="IPR036942">
    <property type="entry name" value="Beta-barrel_TonB_sf"/>
</dbReference>
<dbReference type="Gene3D" id="2.60.40.1120">
    <property type="entry name" value="Carboxypeptidase-like, regulatory domain"/>
    <property type="match status" value="1"/>
</dbReference>
<protein>
    <submittedName>
        <fullName evidence="13">TonB-dependent receptor</fullName>
    </submittedName>
</protein>
<accession>A0A414FH90</accession>
<evidence type="ECO:0000256" key="6">
    <source>
        <dbReference type="ARBA" id="ARBA00023136"/>
    </source>
</evidence>
<dbReference type="NCBIfam" id="TIGR04057">
    <property type="entry name" value="SusC_RagA_signa"/>
    <property type="match status" value="1"/>
</dbReference>
<reference evidence="15 16" key="1">
    <citation type="submission" date="2018-08" db="EMBL/GenBank/DDBJ databases">
        <title>A genome reference for cultivated species of the human gut microbiota.</title>
        <authorList>
            <person name="Zou Y."/>
            <person name="Xue W."/>
            <person name="Luo G."/>
        </authorList>
    </citation>
    <scope>NUCLEOTIDE SEQUENCE [LARGE SCALE GENOMIC DNA]</scope>
    <source>
        <strain evidence="14 15">AM16-49B</strain>
        <strain evidence="13 16">AM31-16AC</strain>
    </source>
</reference>
<evidence type="ECO:0000259" key="11">
    <source>
        <dbReference type="Pfam" id="PF00593"/>
    </source>
</evidence>
<dbReference type="InterPro" id="IPR037066">
    <property type="entry name" value="Plug_dom_sf"/>
</dbReference>
<feature type="chain" id="PRO_5033417851" evidence="10">
    <location>
        <begin position="23"/>
        <end position="1043"/>
    </location>
</feature>
<dbReference type="Proteomes" id="UP000284689">
    <property type="component" value="Unassembled WGS sequence"/>
</dbReference>
<keyword evidence="3 8" id="KW-1134">Transmembrane beta strand</keyword>
<dbReference type="Pfam" id="PF13715">
    <property type="entry name" value="CarbopepD_reg_2"/>
    <property type="match status" value="1"/>
</dbReference>
<keyword evidence="2 8" id="KW-0813">Transport</keyword>
<dbReference type="PROSITE" id="PS52016">
    <property type="entry name" value="TONB_DEPENDENT_REC_3"/>
    <property type="match status" value="1"/>
</dbReference>
<organism evidence="13 16">
    <name type="scientific">Bacteroides caccae</name>
    <dbReference type="NCBI Taxonomy" id="47678"/>
    <lineage>
        <taxon>Bacteria</taxon>
        <taxon>Pseudomonadati</taxon>
        <taxon>Bacteroidota</taxon>
        <taxon>Bacteroidia</taxon>
        <taxon>Bacteroidales</taxon>
        <taxon>Bacteroidaceae</taxon>
        <taxon>Bacteroides</taxon>
    </lineage>
</organism>
<evidence type="ECO:0000256" key="10">
    <source>
        <dbReference type="SAM" id="SignalP"/>
    </source>
</evidence>
<evidence type="ECO:0000256" key="5">
    <source>
        <dbReference type="ARBA" id="ARBA00023077"/>
    </source>
</evidence>
<dbReference type="EMBL" id="QRKD01000003">
    <property type="protein sequence ID" value="RHH92917.1"/>
    <property type="molecule type" value="Genomic_DNA"/>
</dbReference>
<comment type="similarity">
    <text evidence="8 9">Belongs to the TonB-dependent receptor family.</text>
</comment>
<evidence type="ECO:0000313" key="13">
    <source>
        <dbReference type="EMBL" id="RHD46549.1"/>
    </source>
</evidence>
<sequence>MRNKVWLLALTLLVVYSGRVSGNDSHFRSALVAQQVNKKVVTGVVSDDMGPVIGATVSVKGTTNGVVTDLDGNFKLTVPVGATLVISFIGYEDKEIVYKGEPQLNVKLSENVTALEEVQVIAYGSAKKVTITGALSSVKSDEIMKSPVGSIANALSGKVPGLSSVQSSGQPGADDATIYVRGVGSLSTNLSSPLCLVDGVERSFSQLDPNEVEDITVLKDASATAVFGVRGANGVILVTTKRGSEGKAKVSFSTSAALQLPTRIPDFANSYDYANAFNNAQLRDGVLEENLTFTPEMLEAFRTHSNPIMYSDTDWTDMLIKNSAWQTQHNFNISGGSKRVKYFASLGIYTQDGLFNMFDTGDYDSGFKYNRYNYRVNMDVDVTKTTSMKINLGGRLTDKREPNYDNGTSKTVAYLFRDVYWTPPFAGPGIVDGKWVTLNETLYGGFGKIYDALNSYYGKGYNTIANNVINFDFSLQQKLDMITKGLKVHIKGAYNSGVSITKKREGRAARYEAFLGENDEILLKKTQETTTLSYNESTGQSRDWYLEAALNYSRKFGHHNVSALAMYNQSMKYYYSDKFPGIPRSYVGLVGRATYDYKTRYMVDFSVGYNGSENFAEGKRFGFFPAGSAGWILSEERFMSSLKPYLSYMKVRASYGIVGNDRVSDGSRFLYLPDSYIISSGNYGFGSSNDYKLPGAIESKIGNPNVTWETASKQNYGVDMHFFDGHLKTSFDYFVEHRKDILLTRKLDPGYLAVKLPTVNMGKVDNKGFEVTARWEDKIQNVSYYVGTSWSYAKNKIIFQDEIPQPYEWMEQTGRPVGQQFGYVTDGFFSQEDVEKYAINKGMEGGIPDHNFSPKAGDVKYRDLNGDYKIDDKDVAAIGYPKYPLLTGNMSLGFSWNGLDFSMVWSGAFKTSRLVSSFYRVPFDTTNNRALLSYMIKDAWTPEKGDSSTAPAISFGASKANNYKDSDLWLRDASYVRLKNIELGYSFPKQIVKKMHLGTLRLSVSGYNLLTFDDMGFCDPESNPDGQAYPLIKVVNFGLKVGF</sequence>
<evidence type="ECO:0000259" key="12">
    <source>
        <dbReference type="Pfam" id="PF07715"/>
    </source>
</evidence>
<evidence type="ECO:0000256" key="8">
    <source>
        <dbReference type="PROSITE-ProRule" id="PRU01360"/>
    </source>
</evidence>
<dbReference type="Proteomes" id="UP000283512">
    <property type="component" value="Unassembled WGS sequence"/>
</dbReference>
<dbReference type="Pfam" id="PF07715">
    <property type="entry name" value="Plug"/>
    <property type="match status" value="1"/>
</dbReference>
<dbReference type="SUPFAM" id="SSF49464">
    <property type="entry name" value="Carboxypeptidase regulatory domain-like"/>
    <property type="match status" value="1"/>
</dbReference>
<gene>
    <name evidence="14" type="ORF">DW190_06615</name>
    <name evidence="13" type="ORF">DW794_13955</name>
</gene>
<evidence type="ECO:0000256" key="4">
    <source>
        <dbReference type="ARBA" id="ARBA00022692"/>
    </source>
</evidence>
<dbReference type="InterPro" id="IPR008969">
    <property type="entry name" value="CarboxyPept-like_regulatory"/>
</dbReference>
<keyword evidence="10" id="KW-0732">Signal</keyword>
<keyword evidence="13" id="KW-0675">Receptor</keyword>
<evidence type="ECO:0000256" key="9">
    <source>
        <dbReference type="RuleBase" id="RU003357"/>
    </source>
</evidence>
<dbReference type="InterPro" id="IPR023996">
    <property type="entry name" value="TonB-dep_OMP_SusC/RagA"/>
</dbReference>
<keyword evidence="6 8" id="KW-0472">Membrane</keyword>
<dbReference type="Pfam" id="PF00593">
    <property type="entry name" value="TonB_dep_Rec_b-barrel"/>
    <property type="match status" value="1"/>
</dbReference>
<evidence type="ECO:0000256" key="2">
    <source>
        <dbReference type="ARBA" id="ARBA00022448"/>
    </source>
</evidence>